<evidence type="ECO:0000313" key="2">
    <source>
        <dbReference type="Proteomes" id="UP000383932"/>
    </source>
</evidence>
<dbReference type="EMBL" id="SSOP01000039">
    <property type="protein sequence ID" value="KAB5593374.1"/>
    <property type="molecule type" value="Genomic_DNA"/>
</dbReference>
<evidence type="ECO:0000313" key="1">
    <source>
        <dbReference type="EMBL" id="KAB5593374.1"/>
    </source>
</evidence>
<sequence>MRSPASTVAGYSLDCRTSRLKMPTFAGYMMTPEAQVEWLREHHPEALTKEHPIAIRQVLDRLRKVKLAGKFEPHMVVVPHSNHEIPQHERAGLMLARVVCLEDRPVWLPPRVKPGVNDIRAGEVLRKCEINVGDWVVIFQSWEDPLHSSYVYPPSS</sequence>
<accession>A0A5N5QNV9</accession>
<comment type="caution">
    <text evidence="1">The sequence shown here is derived from an EMBL/GenBank/DDBJ whole genome shotgun (WGS) entry which is preliminary data.</text>
</comment>
<keyword evidence="2" id="KW-1185">Reference proteome</keyword>
<name>A0A5N5QNV9_9AGAM</name>
<reference evidence="1 2" key="1">
    <citation type="journal article" date="2019" name="Fungal Biol. Biotechnol.">
        <title>Draft genome sequence of fastidious pathogen Ceratobasidium theobromae, which causes vascular-streak dieback in Theobroma cacao.</title>
        <authorList>
            <person name="Ali S.S."/>
            <person name="Asman A."/>
            <person name="Shao J."/>
            <person name="Firmansyah A.P."/>
            <person name="Susilo A.W."/>
            <person name="Rosmana A."/>
            <person name="McMahon P."/>
            <person name="Junaid M."/>
            <person name="Guest D."/>
            <person name="Kheng T.Y."/>
            <person name="Meinhardt L.W."/>
            <person name="Bailey B.A."/>
        </authorList>
    </citation>
    <scope>NUCLEOTIDE SEQUENCE [LARGE SCALE GENOMIC DNA]</scope>
    <source>
        <strain evidence="1 2">CT2</strain>
    </source>
</reference>
<dbReference type="OrthoDB" id="3138406at2759"/>
<dbReference type="AlphaFoldDB" id="A0A5N5QNV9"/>
<organism evidence="1 2">
    <name type="scientific">Ceratobasidium theobromae</name>
    <dbReference type="NCBI Taxonomy" id="1582974"/>
    <lineage>
        <taxon>Eukaryota</taxon>
        <taxon>Fungi</taxon>
        <taxon>Dikarya</taxon>
        <taxon>Basidiomycota</taxon>
        <taxon>Agaricomycotina</taxon>
        <taxon>Agaricomycetes</taxon>
        <taxon>Cantharellales</taxon>
        <taxon>Ceratobasidiaceae</taxon>
        <taxon>Ceratobasidium</taxon>
    </lineage>
</organism>
<proteinExistence type="predicted"/>
<gene>
    <name evidence="1" type="ORF">CTheo_3206</name>
</gene>
<protein>
    <submittedName>
        <fullName evidence="1">Uncharacterized protein</fullName>
    </submittedName>
</protein>
<dbReference type="Proteomes" id="UP000383932">
    <property type="component" value="Unassembled WGS sequence"/>
</dbReference>